<evidence type="ECO:0000256" key="3">
    <source>
        <dbReference type="ARBA" id="ARBA00022525"/>
    </source>
</evidence>
<dbReference type="PANTHER" id="PTHR13062">
    <property type="entry name" value="COLLAGENASE"/>
    <property type="match status" value="1"/>
</dbReference>
<dbReference type="InterPro" id="IPR000742">
    <property type="entry name" value="EGF"/>
</dbReference>
<dbReference type="Gene3D" id="2.60.120.260">
    <property type="entry name" value="Galactose-binding domain-like"/>
    <property type="match status" value="1"/>
</dbReference>
<feature type="domain" description="EGF-like" evidence="12">
    <location>
        <begin position="2074"/>
        <end position="2107"/>
    </location>
</feature>
<dbReference type="OrthoDB" id="543368at2759"/>
<feature type="chain" id="PRO_5035939093" description="EGF-like domain-containing protein" evidence="11">
    <location>
        <begin position="25"/>
        <end position="2112"/>
    </location>
</feature>
<evidence type="ECO:0000256" key="10">
    <source>
        <dbReference type="PROSITE-ProRule" id="PRU00076"/>
    </source>
</evidence>
<dbReference type="PROSITE" id="PS00022">
    <property type="entry name" value="EGF_1"/>
    <property type="match status" value="1"/>
</dbReference>
<evidence type="ECO:0000313" key="14">
    <source>
        <dbReference type="Proteomes" id="UP000708148"/>
    </source>
</evidence>
<dbReference type="PROSITE" id="PS01186">
    <property type="entry name" value="EGF_2"/>
    <property type="match status" value="1"/>
</dbReference>
<keyword evidence="6 11" id="KW-0732">Signal</keyword>
<evidence type="ECO:0000256" key="9">
    <source>
        <dbReference type="ARBA" id="ARBA00023049"/>
    </source>
</evidence>
<evidence type="ECO:0000259" key="12">
    <source>
        <dbReference type="PROSITE" id="PS50026"/>
    </source>
</evidence>
<keyword evidence="9" id="KW-0482">Metalloprotease</keyword>
<dbReference type="EMBL" id="CAJHUC010001908">
    <property type="protein sequence ID" value="CAD7702674.1"/>
    <property type="molecule type" value="Genomic_DNA"/>
</dbReference>
<evidence type="ECO:0000256" key="5">
    <source>
        <dbReference type="ARBA" id="ARBA00022723"/>
    </source>
</evidence>
<dbReference type="Pfam" id="PF07703">
    <property type="entry name" value="A2M_BRD"/>
    <property type="match status" value="1"/>
</dbReference>
<keyword evidence="4" id="KW-0645">Protease</keyword>
<keyword evidence="10" id="KW-1015">Disulfide bond</keyword>
<comment type="cofactor">
    <cofactor evidence="1">
        <name>Zn(2+)</name>
        <dbReference type="ChEBI" id="CHEBI:29105"/>
    </cofactor>
</comment>
<comment type="subcellular location">
    <subcellularLocation>
        <location evidence="2">Secreted</location>
    </subcellularLocation>
</comment>
<name>A0A8S1J4N8_9CHLO</name>
<evidence type="ECO:0000256" key="2">
    <source>
        <dbReference type="ARBA" id="ARBA00004613"/>
    </source>
</evidence>
<dbReference type="PROSITE" id="PS51257">
    <property type="entry name" value="PROKAR_LIPOPROTEIN"/>
    <property type="match status" value="1"/>
</dbReference>
<feature type="disulfide bond" evidence="10">
    <location>
        <begin position="2078"/>
        <end position="2088"/>
    </location>
</feature>
<feature type="signal peptide" evidence="11">
    <location>
        <begin position="1"/>
        <end position="24"/>
    </location>
</feature>
<keyword evidence="14" id="KW-1185">Reference proteome</keyword>
<evidence type="ECO:0000256" key="6">
    <source>
        <dbReference type="ARBA" id="ARBA00022729"/>
    </source>
</evidence>
<accession>A0A8S1J4N8</accession>
<dbReference type="GO" id="GO:0006508">
    <property type="term" value="P:proteolysis"/>
    <property type="evidence" value="ECO:0007669"/>
    <property type="project" value="UniProtKB-KW"/>
</dbReference>
<keyword evidence="10" id="KW-0245">EGF-like domain</keyword>
<dbReference type="SMART" id="SM01360">
    <property type="entry name" value="A2M"/>
    <property type="match status" value="1"/>
</dbReference>
<dbReference type="InterPro" id="IPR041246">
    <property type="entry name" value="Bact_MG10"/>
</dbReference>
<dbReference type="Proteomes" id="UP000708148">
    <property type="component" value="Unassembled WGS sequence"/>
</dbReference>
<dbReference type="GO" id="GO:0008237">
    <property type="term" value="F:metallopeptidase activity"/>
    <property type="evidence" value="ECO:0007669"/>
    <property type="project" value="UniProtKB-KW"/>
</dbReference>
<dbReference type="Pfam" id="PF23106">
    <property type="entry name" value="EGF_Teneurin"/>
    <property type="match status" value="1"/>
</dbReference>
<evidence type="ECO:0000256" key="7">
    <source>
        <dbReference type="ARBA" id="ARBA00022801"/>
    </source>
</evidence>
<proteinExistence type="predicted"/>
<feature type="disulfide bond" evidence="10">
    <location>
        <begin position="2097"/>
        <end position="2106"/>
    </location>
</feature>
<gene>
    <name evidence="13" type="ORF">OSTQU699_LOCUS8031</name>
</gene>
<evidence type="ECO:0000256" key="4">
    <source>
        <dbReference type="ARBA" id="ARBA00022670"/>
    </source>
</evidence>
<keyword evidence="7" id="KW-0378">Hydrolase</keyword>
<comment type="caution">
    <text evidence="13">The sequence shown here is derived from an EMBL/GenBank/DDBJ whole genome shotgun (WGS) entry which is preliminary data.</text>
</comment>
<keyword evidence="5" id="KW-0479">Metal-binding</keyword>
<protein>
    <recommendedName>
        <fullName evidence="12">EGF-like domain-containing protein</fullName>
    </recommendedName>
</protein>
<dbReference type="Pfam" id="PF00207">
    <property type="entry name" value="A2M"/>
    <property type="match status" value="1"/>
</dbReference>
<dbReference type="GO" id="GO:0046872">
    <property type="term" value="F:metal ion binding"/>
    <property type="evidence" value="ECO:0007669"/>
    <property type="project" value="UniProtKB-KW"/>
</dbReference>
<organism evidence="13 14">
    <name type="scientific">Ostreobium quekettii</name>
    <dbReference type="NCBI Taxonomy" id="121088"/>
    <lineage>
        <taxon>Eukaryota</taxon>
        <taxon>Viridiplantae</taxon>
        <taxon>Chlorophyta</taxon>
        <taxon>core chlorophytes</taxon>
        <taxon>Ulvophyceae</taxon>
        <taxon>TCBD clade</taxon>
        <taxon>Bryopsidales</taxon>
        <taxon>Ostreobineae</taxon>
        <taxon>Ostreobiaceae</taxon>
        <taxon>Ostreobium</taxon>
    </lineage>
</organism>
<evidence type="ECO:0000256" key="11">
    <source>
        <dbReference type="SAM" id="SignalP"/>
    </source>
</evidence>
<evidence type="ECO:0000256" key="8">
    <source>
        <dbReference type="ARBA" id="ARBA00022833"/>
    </source>
</evidence>
<comment type="caution">
    <text evidence="10">Lacks conserved residue(s) required for the propagation of feature annotation.</text>
</comment>
<dbReference type="GO" id="GO:0005576">
    <property type="term" value="C:extracellular region"/>
    <property type="evidence" value="ECO:0007669"/>
    <property type="project" value="UniProtKB-SubCell"/>
</dbReference>
<reference evidence="13" key="1">
    <citation type="submission" date="2020-12" db="EMBL/GenBank/DDBJ databases">
        <authorList>
            <person name="Iha C."/>
        </authorList>
    </citation>
    <scope>NUCLEOTIDE SEQUENCE</scope>
</reference>
<dbReference type="GO" id="GO:0004866">
    <property type="term" value="F:endopeptidase inhibitor activity"/>
    <property type="evidence" value="ECO:0007669"/>
    <property type="project" value="InterPro"/>
</dbReference>
<dbReference type="InterPro" id="IPR001599">
    <property type="entry name" value="Macroglobln_a2"/>
</dbReference>
<evidence type="ECO:0000313" key="13">
    <source>
        <dbReference type="EMBL" id="CAD7702674.1"/>
    </source>
</evidence>
<dbReference type="PANTHER" id="PTHR13062:SF12">
    <property type="entry name" value="ALPHA-2-MACROGLOBULIN DOMAIN-CONTAINING PROTEIN"/>
    <property type="match status" value="1"/>
</dbReference>
<sequence>MAGTTAKGWALASLLAALLVACGGRDLLQDGAGAPESDVPESLLADSLGLEITLTTPGDLAKPAGPIAISGSQPLTVVYSRSVVPLGAGFEEFGLPANRTPFTLRPAVEGRLWWVTTYIARFDPEGGWPSDLEVEFQLNEELTTFDGVGLSLGDPEPVVLLTDSLDMSVRKVSSEEAKSFTSGLWDASVGREGDKLPEVPPDGVIELEFSHEVALELLDANLKVKRVGGQEAGATGPGGDSPGLKAVVQPCGNAPSSPEDGESGGLATEETTCAVVRIDGEIQADTLYALFLEEGAAYTRREGAGRLRQAREVRFAGLRPFRIPFVAEAVNISSPVLDMWLPHGLESPEEALEVLRSGMVLTSEGQSVNFTLELPNDGTLRLNASGLQPLSVYQLSIPADLPVVDRYGQPLLPSGIDFDGAAPEPFFFPLMTRATPPLAYFERDHQDWTKEVVTIGRGPFPASFIGVCGAPELDIFKIEEDDINAVLDVLQLPTGGSVKEAFGEADMPFKVDVQESGLVVEAPRVPELFEATGLLLHETCRSGMYDKQVMAETDVQVSIVSAGLIDGSGEATVWVTSMSDGTPVEGVEVLVFSTPSGQSDRALLGNATTDAEGLAIIPIEHERVLVVVKRNGKYLFLPRVNIDEHATNQTRASLVLDRKLVRPGETLHVKGYVMEQNGSSLSASSVRASTLSIIPPFNQSESLKLEDVIDVQVDDRFGTFEVDIPIPEDAPLTNYRVEYGPPGGAAPRPSDVFRVGDPRPPTVDLSLTAPFWASPEAGVQVQVEAVSFIGAAVSDASMTLRWGVFDSKKEPTPGNELLTGELEFTTNETGVASPIISFEELPPPGTILDVTVQWVGPTREVIEKKAFVKLELANLAVDIERTVSTDFPGQEFGVRAAVSTLDGVKLESAQGVPVLKSVSVGSEAVRKREPISLRPLDGEVMIRCNSSGFETCRMVLPGVGLFAIEVCIDIEDTTQQVCHRDFLGRTQKSWFERPLIAHPPVGLVRKGAEVARVGEEITFLLENPFENAHALMSWGSTAGERRQRIQRLDNKALVPLTFEVDDDCSGNCGLSVVVAVPRQGNFNVIVPVSKLFDATAPHTVEFSESVTVEQDRNISVAIAFPGAQDGGEIVVAPRSKTNITLELSDCRGLEELQDCPPLSTVSEVTIIAVDQAVLDVVPMPLKSLSSEFLLDLAASFNHESTSKFLIAPGAVTELLEGFTRHQELDPWSDPVRDLTPSFLTTDLDKSDEKFLASRAKFITLRPEVPVVLADDEADVEPETTTPRAEALGAAAEAGPGDVRIQAEFVSTPLFATVVSDESGLANVEFEAPDNLGTFVVRGYATSGTGLFGSGEAKLIVRKALSLTPSAPRFVRVNDKFEAGVIVTVVGGKEGDEIRLQLDGGTKGEAVVLTGEDTMSVKLDSDNQVEARFEFTAQEVGEARIVINAEGGDGIADSLELTIPVKGQQERVVLATSFSVAAPEDGTESFQQLLDLPQAVPGSGSVGITAGVGRLATVLSLTDMVIDTNPEHECPISVDFALALSVIPAVLQKYDLTGATDSEALGSGLDESVFSLVRSSVANLSSAVDTLTKLTNPETGLQPWLRCSYSQTPTATEDVDQTISIARNADGIWLVEQAVPLMLAAGLDTEATQLEGLAEYWRDALAREIVDSARAARKDGKRIDVSLVIRARWALGAAWSPPKGTNARVANDLSMDRAASKVLTLSVEDQARFVLATLEAADGEADENVQNVLEFWTSNLRVGSRTVYISDSEGSEYPASTTGNALALLAFARGAPDTPQLDRLANFVGSAPAGVRGFGGFDALEKAFALWAIGDYDLKAGSATPEVTLVVKTGKNVLLNESFGSAALRTVKESVSWEELKKNPEPLEFQVSGAGEVTLAVTLMFVPRRPIDFPTFQGILVEQSIQMTDSNSGNASSPPLSKIPLGSVVAVTLQVTNPDLLGGTMLRALMPGGLEPIDPASESFICPLLSEEFPFAVFSCAVQETRPDVVTFQYNELAPGTQAVTFRAVAATVGTFSLPPVRAFVIDQPEVMGMSAAGSIEICSGENCEAEVQIANMGQMKACPNDCSGLGLCNLEKGKCLCFDGYSGEACEDFVVT</sequence>
<dbReference type="Pfam" id="PF17973">
    <property type="entry name" value="bMG10"/>
    <property type="match status" value="1"/>
</dbReference>
<dbReference type="InterPro" id="IPR011625">
    <property type="entry name" value="A2M_N_BRD"/>
</dbReference>
<keyword evidence="8" id="KW-0862">Zinc</keyword>
<evidence type="ECO:0000256" key="1">
    <source>
        <dbReference type="ARBA" id="ARBA00001947"/>
    </source>
</evidence>
<dbReference type="PROSITE" id="PS50026">
    <property type="entry name" value="EGF_3"/>
    <property type="match status" value="1"/>
</dbReference>
<keyword evidence="3" id="KW-0964">Secreted</keyword>